<accession>A0A5E6T8X2</accession>
<dbReference type="AlphaFoldDB" id="A0A5E6T8X2"/>
<sequence length="87" mass="9464">MKKIVPDPPTASVFYASIQPDLYPPDALAHASELLRGVSATLEQHCRTHTGEPGTHLLINAGHCTDTARGLVEHVFHRLQARQEATA</sequence>
<gene>
    <name evidence="1" type="ORF">PS631_02769</name>
</gene>
<dbReference type="RefSeq" id="WP_150570507.1">
    <property type="nucleotide sequence ID" value="NZ_CABVHC010000044.1"/>
</dbReference>
<evidence type="ECO:0008006" key="3">
    <source>
        <dbReference type="Google" id="ProtNLM"/>
    </source>
</evidence>
<reference evidence="1 2" key="1">
    <citation type="submission" date="2019-09" db="EMBL/GenBank/DDBJ databases">
        <authorList>
            <person name="Chandra G."/>
            <person name="Truman W A."/>
        </authorList>
    </citation>
    <scope>NUCLEOTIDE SEQUENCE [LARGE SCALE GENOMIC DNA]</scope>
    <source>
        <strain evidence="1">PS631</strain>
    </source>
</reference>
<evidence type="ECO:0000313" key="2">
    <source>
        <dbReference type="Proteomes" id="UP000399692"/>
    </source>
</evidence>
<dbReference type="EMBL" id="CABVHF010000008">
    <property type="protein sequence ID" value="VVM89574.1"/>
    <property type="molecule type" value="Genomic_DNA"/>
</dbReference>
<dbReference type="Proteomes" id="UP000399692">
    <property type="component" value="Unassembled WGS sequence"/>
</dbReference>
<protein>
    <recommendedName>
        <fullName evidence="3">DUF3077 domain-containing protein</fullName>
    </recommendedName>
</protein>
<evidence type="ECO:0000313" key="1">
    <source>
        <dbReference type="EMBL" id="VVM89574.1"/>
    </source>
</evidence>
<dbReference type="OrthoDB" id="6994083at2"/>
<name>A0A5E6T8X2_PSEFL</name>
<proteinExistence type="predicted"/>
<organism evidence="1 2">
    <name type="scientific">Pseudomonas fluorescens</name>
    <dbReference type="NCBI Taxonomy" id="294"/>
    <lineage>
        <taxon>Bacteria</taxon>
        <taxon>Pseudomonadati</taxon>
        <taxon>Pseudomonadota</taxon>
        <taxon>Gammaproteobacteria</taxon>
        <taxon>Pseudomonadales</taxon>
        <taxon>Pseudomonadaceae</taxon>
        <taxon>Pseudomonas</taxon>
    </lineage>
</organism>